<dbReference type="Proteomes" id="UP000186601">
    <property type="component" value="Unassembled WGS sequence"/>
</dbReference>
<proteinExistence type="predicted"/>
<evidence type="ECO:0000313" key="1">
    <source>
        <dbReference type="EMBL" id="PSS30988.1"/>
    </source>
</evidence>
<dbReference type="AlphaFoldDB" id="A0A2R6RLT9"/>
<evidence type="ECO:0000313" key="2">
    <source>
        <dbReference type="Proteomes" id="UP000186601"/>
    </source>
</evidence>
<dbReference type="EMBL" id="MLYV02000229">
    <property type="protein sequence ID" value="PSS30988.1"/>
    <property type="molecule type" value="Genomic_DNA"/>
</dbReference>
<sequence length="50" mass="5537">MLVVLVVDKTSDSHRDNFISAKVLNHEYLPGPSRAILYGKLGTARQARQA</sequence>
<organism evidence="1 2">
    <name type="scientific">Hermanssonia centrifuga</name>
    <dbReference type="NCBI Taxonomy" id="98765"/>
    <lineage>
        <taxon>Eukaryota</taxon>
        <taxon>Fungi</taxon>
        <taxon>Dikarya</taxon>
        <taxon>Basidiomycota</taxon>
        <taxon>Agaricomycotina</taxon>
        <taxon>Agaricomycetes</taxon>
        <taxon>Polyporales</taxon>
        <taxon>Meruliaceae</taxon>
        <taxon>Hermanssonia</taxon>
    </lineage>
</organism>
<reference evidence="1 2" key="1">
    <citation type="submission" date="2018-02" db="EMBL/GenBank/DDBJ databases">
        <title>Genome sequence of the basidiomycete white-rot fungus Phlebia centrifuga.</title>
        <authorList>
            <person name="Granchi Z."/>
            <person name="Peng M."/>
            <person name="de Vries R.P."/>
            <person name="Hilden K."/>
            <person name="Makela M.R."/>
            <person name="Grigoriev I."/>
            <person name="Riley R."/>
        </authorList>
    </citation>
    <scope>NUCLEOTIDE SEQUENCE [LARGE SCALE GENOMIC DNA]</scope>
    <source>
        <strain evidence="1 2">FBCC195</strain>
    </source>
</reference>
<accession>A0A2R6RLT9</accession>
<comment type="caution">
    <text evidence="1">The sequence shown here is derived from an EMBL/GenBank/DDBJ whole genome shotgun (WGS) entry which is preliminary data.</text>
</comment>
<gene>
    <name evidence="1" type="ORF">PHLCEN_2v2476</name>
</gene>
<keyword evidence="2" id="KW-1185">Reference proteome</keyword>
<protein>
    <submittedName>
        <fullName evidence="1">Uncharacterized protein</fullName>
    </submittedName>
</protein>
<name>A0A2R6RLT9_9APHY</name>